<proteinExistence type="predicted"/>
<evidence type="ECO:0000313" key="3">
    <source>
        <dbReference type="Proteomes" id="UP001585080"/>
    </source>
</evidence>
<name>A0ABV5EGL0_9ACTN</name>
<dbReference type="EMBL" id="JAYMRP010000025">
    <property type="protein sequence ID" value="MFB8775972.1"/>
    <property type="molecule type" value="Genomic_DNA"/>
</dbReference>
<evidence type="ECO:0000256" key="1">
    <source>
        <dbReference type="SAM" id="MobiDB-lite"/>
    </source>
</evidence>
<organism evidence="2 3">
    <name type="scientific">Streptomyces broussonetiae</name>
    <dbReference type="NCBI Taxonomy" id="2686304"/>
    <lineage>
        <taxon>Bacteria</taxon>
        <taxon>Bacillati</taxon>
        <taxon>Actinomycetota</taxon>
        <taxon>Actinomycetes</taxon>
        <taxon>Kitasatosporales</taxon>
        <taxon>Streptomycetaceae</taxon>
        <taxon>Streptomyces</taxon>
    </lineage>
</organism>
<reference evidence="2 3" key="1">
    <citation type="submission" date="2024-01" db="EMBL/GenBank/DDBJ databases">
        <title>Genome mining of biosynthetic gene clusters to explore secondary metabolites of Streptomyces sp.</title>
        <authorList>
            <person name="Baig A."/>
            <person name="Ajitkumar Shintre N."/>
            <person name="Kumar H."/>
            <person name="Anbarasu A."/>
            <person name="Ramaiah S."/>
        </authorList>
    </citation>
    <scope>NUCLEOTIDE SEQUENCE [LARGE SCALE GENOMIC DNA]</scope>
    <source>
        <strain evidence="2 3">A57</strain>
    </source>
</reference>
<accession>A0ABV5EGL0</accession>
<protein>
    <submittedName>
        <fullName evidence="2">Uncharacterized protein</fullName>
    </submittedName>
</protein>
<evidence type="ECO:0000313" key="2">
    <source>
        <dbReference type="EMBL" id="MFB8775972.1"/>
    </source>
</evidence>
<gene>
    <name evidence="2" type="ORF">VSS16_25055</name>
</gene>
<dbReference type="Proteomes" id="UP001585080">
    <property type="component" value="Unassembled WGS sequence"/>
</dbReference>
<keyword evidence="3" id="KW-1185">Reference proteome</keyword>
<sequence length="60" mass="6690">MTTHVSDKHVVRSPETGWTKARTLRREGGGPRTWLPAVEEPDASGARHEGPDWNIVRGED</sequence>
<dbReference type="RefSeq" id="WP_376734546.1">
    <property type="nucleotide sequence ID" value="NZ_JAYMRP010000025.1"/>
</dbReference>
<comment type="caution">
    <text evidence="2">The sequence shown here is derived from an EMBL/GenBank/DDBJ whole genome shotgun (WGS) entry which is preliminary data.</text>
</comment>
<feature type="region of interest" description="Disordered" evidence="1">
    <location>
        <begin position="24"/>
        <end position="60"/>
    </location>
</feature>
<feature type="compositionally biased region" description="Basic and acidic residues" evidence="1">
    <location>
        <begin position="45"/>
        <end position="60"/>
    </location>
</feature>